<evidence type="ECO:0000313" key="3">
    <source>
        <dbReference type="EMBL" id="CAI8002895.1"/>
    </source>
</evidence>
<proteinExistence type="predicted"/>
<reference evidence="3" key="1">
    <citation type="submission" date="2023-03" db="EMBL/GenBank/DDBJ databases">
        <authorList>
            <person name="Steffen K."/>
            <person name="Cardenas P."/>
        </authorList>
    </citation>
    <scope>NUCLEOTIDE SEQUENCE</scope>
</reference>
<feature type="chain" id="PRO_5041408586" evidence="2">
    <location>
        <begin position="26"/>
        <end position="202"/>
    </location>
</feature>
<sequence>MFPDWMDGRVALLLLALLILSPGHTKDPHHHTTDSDGTELPLHFDVPLPQECAVSGTGARRYNQGLCSRKSCRTPDGVCSLPSEQCCYEVGETAAVDFTCSNSRSPERGHMIITCTCQPCGQLKVEVSGEVVSSRGNEPLVLATVVAGGEVVTFTNQRGTFLFETLTPNINPDPDISRGQTSRFGAELNHPPISPAKNKGGP</sequence>
<dbReference type="Proteomes" id="UP001174909">
    <property type="component" value="Unassembled WGS sequence"/>
</dbReference>
<keyword evidence="2" id="KW-0732">Signal</keyword>
<feature type="region of interest" description="Disordered" evidence="1">
    <location>
        <begin position="169"/>
        <end position="202"/>
    </location>
</feature>
<feature type="signal peptide" evidence="2">
    <location>
        <begin position="1"/>
        <end position="25"/>
    </location>
</feature>
<dbReference type="AlphaFoldDB" id="A0AA35R3L7"/>
<evidence type="ECO:0000256" key="1">
    <source>
        <dbReference type="SAM" id="MobiDB-lite"/>
    </source>
</evidence>
<evidence type="ECO:0000313" key="4">
    <source>
        <dbReference type="Proteomes" id="UP001174909"/>
    </source>
</evidence>
<dbReference type="EMBL" id="CASHTH010000498">
    <property type="protein sequence ID" value="CAI8002895.1"/>
    <property type="molecule type" value="Genomic_DNA"/>
</dbReference>
<name>A0AA35R3L7_GEOBA</name>
<organism evidence="3 4">
    <name type="scientific">Geodia barretti</name>
    <name type="common">Barrett's horny sponge</name>
    <dbReference type="NCBI Taxonomy" id="519541"/>
    <lineage>
        <taxon>Eukaryota</taxon>
        <taxon>Metazoa</taxon>
        <taxon>Porifera</taxon>
        <taxon>Demospongiae</taxon>
        <taxon>Heteroscleromorpha</taxon>
        <taxon>Tetractinellida</taxon>
        <taxon>Astrophorina</taxon>
        <taxon>Geodiidae</taxon>
        <taxon>Geodia</taxon>
    </lineage>
</organism>
<comment type="caution">
    <text evidence="3">The sequence shown here is derived from an EMBL/GenBank/DDBJ whole genome shotgun (WGS) entry which is preliminary data.</text>
</comment>
<evidence type="ECO:0000256" key="2">
    <source>
        <dbReference type="SAM" id="SignalP"/>
    </source>
</evidence>
<keyword evidence="4" id="KW-1185">Reference proteome</keyword>
<gene>
    <name evidence="3" type="ORF">GBAR_LOCUS3503</name>
</gene>
<protein>
    <submittedName>
        <fullName evidence="3">Cartilage intermediate layer protein 1</fullName>
    </submittedName>
</protein>
<accession>A0AA35R3L7</accession>